<protein>
    <submittedName>
        <fullName evidence="10">Subtilase family protein</fullName>
    </submittedName>
</protein>
<dbReference type="InterPro" id="IPR022398">
    <property type="entry name" value="Peptidase_S8_His-AS"/>
</dbReference>
<evidence type="ECO:0000313" key="10">
    <source>
        <dbReference type="EMBL" id="TDU89679.1"/>
    </source>
</evidence>
<dbReference type="EMBL" id="SOCE01000001">
    <property type="protein sequence ID" value="TDU89679.1"/>
    <property type="molecule type" value="Genomic_DNA"/>
</dbReference>
<dbReference type="PROSITE" id="PS00136">
    <property type="entry name" value="SUBTILASE_ASP"/>
    <property type="match status" value="1"/>
</dbReference>
<feature type="signal peptide" evidence="8">
    <location>
        <begin position="1"/>
        <end position="29"/>
    </location>
</feature>
<evidence type="ECO:0000256" key="3">
    <source>
        <dbReference type="ARBA" id="ARBA00022801"/>
    </source>
</evidence>
<organism evidence="10 11">
    <name type="scientific">Kribbella voronezhensis</name>
    <dbReference type="NCBI Taxonomy" id="2512212"/>
    <lineage>
        <taxon>Bacteria</taxon>
        <taxon>Bacillati</taxon>
        <taxon>Actinomycetota</taxon>
        <taxon>Actinomycetes</taxon>
        <taxon>Propionibacteriales</taxon>
        <taxon>Kribbellaceae</taxon>
        <taxon>Kribbella</taxon>
    </lineage>
</organism>
<keyword evidence="2 6" id="KW-0645">Protease</keyword>
<dbReference type="InterPro" id="IPR036852">
    <property type="entry name" value="Peptidase_S8/S53_dom_sf"/>
</dbReference>
<evidence type="ECO:0000313" key="11">
    <source>
        <dbReference type="Proteomes" id="UP000295151"/>
    </source>
</evidence>
<comment type="caution">
    <text evidence="10">The sequence shown here is derived from an EMBL/GenBank/DDBJ whole genome shotgun (WGS) entry which is preliminary data.</text>
</comment>
<dbReference type="GO" id="GO:0005975">
    <property type="term" value="P:carbohydrate metabolic process"/>
    <property type="evidence" value="ECO:0007669"/>
    <property type="project" value="UniProtKB-ARBA"/>
</dbReference>
<feature type="domain" description="Peptidase S8/S53" evidence="9">
    <location>
        <begin position="233"/>
        <end position="498"/>
    </location>
</feature>
<evidence type="ECO:0000256" key="5">
    <source>
        <dbReference type="PIRSR" id="PIRSR615500-1"/>
    </source>
</evidence>
<dbReference type="PROSITE" id="PS00138">
    <property type="entry name" value="SUBTILASE_SER"/>
    <property type="match status" value="1"/>
</dbReference>
<keyword evidence="3 6" id="KW-0378">Hydrolase</keyword>
<dbReference type="InterPro" id="IPR023828">
    <property type="entry name" value="Peptidase_S8_Ser-AS"/>
</dbReference>
<proteinExistence type="inferred from homology"/>
<dbReference type="Pfam" id="PF00082">
    <property type="entry name" value="Peptidase_S8"/>
    <property type="match status" value="1"/>
</dbReference>
<dbReference type="Gene3D" id="2.60.40.10">
    <property type="entry name" value="Immunoglobulins"/>
    <property type="match status" value="1"/>
</dbReference>
<gene>
    <name evidence="10" type="ORF">EV138_3254</name>
</gene>
<dbReference type="InterPro" id="IPR000209">
    <property type="entry name" value="Peptidase_S8/S53_dom"/>
</dbReference>
<dbReference type="PANTHER" id="PTHR43399:SF4">
    <property type="entry name" value="CELL WALL-ASSOCIATED PROTEASE"/>
    <property type="match status" value="1"/>
</dbReference>
<dbReference type="InterPro" id="IPR023827">
    <property type="entry name" value="Peptidase_S8_Asp-AS"/>
</dbReference>
<dbReference type="InterPro" id="IPR013783">
    <property type="entry name" value="Ig-like_fold"/>
</dbReference>
<evidence type="ECO:0000259" key="9">
    <source>
        <dbReference type="Pfam" id="PF00082"/>
    </source>
</evidence>
<keyword evidence="11" id="KW-1185">Reference proteome</keyword>
<evidence type="ECO:0000256" key="2">
    <source>
        <dbReference type="ARBA" id="ARBA00022670"/>
    </source>
</evidence>
<feature type="active site" description="Charge relay system" evidence="5 6">
    <location>
        <position position="452"/>
    </location>
</feature>
<dbReference type="OrthoDB" id="614750at2"/>
<sequence>MNRARSLPLATGAVLLAGALVLPASPSSAATPPAVPAGTRITLVPTTVTLVTGDKVTLTPDPSGGEPAMSVAAATRSDGSTPIVRIRLQKDRSLVVPDDAMPYLASGVLDPTLFDVGYLASNGYADATDSTLPLITQMASSVPLAKVRGSADALPGVTPTHDLTSLHGTATKLPKSQAAAFWAAIGARPAAGRKAALSRSVAKVWLDRKVRATLDQSVPMIGAPQAWAAGYTGKGVKVAILDTGIDETHPDLQGKVSVSKNFTSDPSVADGFGHGTHVASIITGTGAASGGRYKGVAPDVSLLIGKVLDHTGFGDESDVIAGMEWAAAQGARVVNLSLGGPAPVDEAQDPGALAVDKLSATTNTLFVVAAGNSGGKSTIGSPGVAEAALTVASVDKADHLASYSSRGPLLYNDRVEKPDIAGPGSDIVAARAAGTTMGTPVDEHYTTASGTSMATPHVAGAAAILAQEHPDWTGPELKAALMASSKDDGYNAFEQGAGRVDLVRATSQQVTSTTTNLDFAKVVNNRTDADKKQVTYRNDSANDITLTISHKLGAIGVDAASALTMPSQLTVPAHGSATLDVTLNPAGLAEGLYSGAVVATSGDVQLRTPVGFRRTPFTYPVQLNLKSTGELETGAWVQAFNLDQPGTPLIDVWMPSSGDAHSATITLELTPGHWSINTGANRLLASRRREAVALYQPEVNVNGPVVLDLDDKDAVPIRFSTERPSRQQAGGLKYQRMTADRSDWVTEITNTGWGDDVMYVSPTKAVTIGSQYLKFESTRGKTPVELSVDSRNGRGTRFNANYWHFLGGEKTFNGTYRHLPVVDVGESIEPSEAGALRGKLVLMTRSIGDGTRTVCELPEADLQAARAAGAVGVLEEPGPLCEGVPGISVMTYLPVVGIDNVEGAQLRKLLAAGPVTVNVVGTPVSPYIYHVAMTEQGSIPAKLDYRFTDKQLARISTSYHADEPTDLAKPGVEQVGSKFDPSWEFQLFLYPGMLQLPGGREELYGPIKPGQQWVRGAAVNQDLVETEELRTTLRAGWMPAETWLVAPRGIGPATVPPASTNLSHLGWCFACRYDNTLNVLPAYTSSSPFSMSPRVVTNGTITLSRDGTVIPPTPYKGTTAYELAPEAAQYKLVSDWDLSKAADASALMYKYGAKQHTEWTFTSGRVTSADMGNTECLRNWSDGTPDGPCAPQQLLYLRYKADTDANNKVRRGFSTLRITPYYEATAHPKTAAFRSVRVKVSYDDGVTWVNARGIKAAGGYDVLLFTPLKGAATQALTVHVDATDLNGNTVSQTIYRSYGLR</sequence>
<feature type="active site" description="Charge relay system" evidence="5 6">
    <location>
        <position position="274"/>
    </location>
</feature>
<keyword evidence="4 6" id="KW-0720">Serine protease</keyword>
<dbReference type="PRINTS" id="PR00723">
    <property type="entry name" value="SUBTILISIN"/>
</dbReference>
<evidence type="ECO:0000256" key="6">
    <source>
        <dbReference type="PROSITE-ProRule" id="PRU01240"/>
    </source>
</evidence>
<dbReference type="PANTHER" id="PTHR43399">
    <property type="entry name" value="SUBTILISIN-RELATED"/>
    <property type="match status" value="1"/>
</dbReference>
<name>A0A4R7TD43_9ACTN</name>
<evidence type="ECO:0000256" key="1">
    <source>
        <dbReference type="ARBA" id="ARBA00011073"/>
    </source>
</evidence>
<dbReference type="GO" id="GO:0006508">
    <property type="term" value="P:proteolysis"/>
    <property type="evidence" value="ECO:0007669"/>
    <property type="project" value="UniProtKB-KW"/>
</dbReference>
<feature type="chain" id="PRO_5020361961" evidence="8">
    <location>
        <begin position="30"/>
        <end position="1301"/>
    </location>
</feature>
<evidence type="ECO:0000256" key="8">
    <source>
        <dbReference type="SAM" id="SignalP"/>
    </source>
</evidence>
<dbReference type="Proteomes" id="UP000295151">
    <property type="component" value="Unassembled WGS sequence"/>
</dbReference>
<dbReference type="InterPro" id="IPR051048">
    <property type="entry name" value="Peptidase_S8/S53_subtilisin"/>
</dbReference>
<evidence type="ECO:0000256" key="4">
    <source>
        <dbReference type="ARBA" id="ARBA00022825"/>
    </source>
</evidence>
<keyword evidence="8" id="KW-0732">Signal</keyword>
<evidence type="ECO:0000256" key="7">
    <source>
        <dbReference type="RuleBase" id="RU003355"/>
    </source>
</evidence>
<dbReference type="Gene3D" id="3.50.30.30">
    <property type="match status" value="1"/>
</dbReference>
<dbReference type="PROSITE" id="PS00137">
    <property type="entry name" value="SUBTILASE_HIS"/>
    <property type="match status" value="1"/>
</dbReference>
<dbReference type="PROSITE" id="PS51892">
    <property type="entry name" value="SUBTILASE"/>
    <property type="match status" value="1"/>
</dbReference>
<feature type="active site" description="Charge relay system" evidence="5 6">
    <location>
        <position position="242"/>
    </location>
</feature>
<dbReference type="GO" id="GO:0004252">
    <property type="term" value="F:serine-type endopeptidase activity"/>
    <property type="evidence" value="ECO:0007669"/>
    <property type="project" value="UniProtKB-UniRule"/>
</dbReference>
<comment type="similarity">
    <text evidence="1 6 7">Belongs to the peptidase S8 family.</text>
</comment>
<reference evidence="10 11" key="1">
    <citation type="submission" date="2019-03" db="EMBL/GenBank/DDBJ databases">
        <title>Genomic Encyclopedia of Type Strains, Phase III (KMG-III): the genomes of soil and plant-associated and newly described type strains.</title>
        <authorList>
            <person name="Whitman W."/>
        </authorList>
    </citation>
    <scope>NUCLEOTIDE SEQUENCE [LARGE SCALE GENOMIC DNA]</scope>
    <source>
        <strain evidence="10 11">VKM Ac-2575</strain>
    </source>
</reference>
<accession>A0A4R7TD43</accession>
<dbReference type="CDD" id="cd07487">
    <property type="entry name" value="Peptidases_S8_1"/>
    <property type="match status" value="1"/>
</dbReference>
<dbReference type="InterPro" id="IPR015500">
    <property type="entry name" value="Peptidase_S8_subtilisin-rel"/>
</dbReference>
<dbReference type="RefSeq" id="WP_133979720.1">
    <property type="nucleotide sequence ID" value="NZ_SOCE01000001.1"/>
</dbReference>
<dbReference type="Gene3D" id="3.40.50.200">
    <property type="entry name" value="Peptidase S8/S53 domain"/>
    <property type="match status" value="1"/>
</dbReference>
<dbReference type="SUPFAM" id="SSF52743">
    <property type="entry name" value="Subtilisin-like"/>
    <property type="match status" value="1"/>
</dbReference>